<name>A0AAQ3JHA7_ANAHA</name>
<dbReference type="EMBL" id="CP132968">
    <property type="protein sequence ID" value="WMD15952.1"/>
    <property type="molecule type" value="Genomic_DNA"/>
</dbReference>
<gene>
    <name evidence="1" type="ORF">RBI15_11280</name>
</gene>
<dbReference type="RefSeq" id="WP_118352799.1">
    <property type="nucleotide sequence ID" value="NZ_CP132968.1"/>
</dbReference>
<evidence type="ECO:0000313" key="2">
    <source>
        <dbReference type="Proteomes" id="UP001243496"/>
    </source>
</evidence>
<dbReference type="Proteomes" id="UP001243496">
    <property type="component" value="Chromosome"/>
</dbReference>
<reference evidence="1" key="1">
    <citation type="submission" date="2023-08" db="EMBL/GenBank/DDBJ databases">
        <title>Complete Genome Sequences of butyrate producing Anaerostipes hadrus strains BA1 and GIF7 isolated from the terminal ileum of a healthy lean male.</title>
        <authorList>
            <person name="Low A."/>
            <person name="Sheludchenko M."/>
            <person name="Cheng H.E."/>
            <person name="Koh X.Q."/>
            <person name="Lee J."/>
        </authorList>
    </citation>
    <scope>NUCLEOTIDE SEQUENCE</scope>
    <source>
        <strain evidence="1">BA1</strain>
    </source>
</reference>
<sequence>MRKIIFNKKFLAVVGICLSVAGGFAIKQKITTKASDHSFEVNGMNVSIQQCEGKSEEIMEEDLDETISNEVMALEEKGHNYEIGDTIETEEVAFVPMTKEIDDETAYNAFGTITSKSGNNYVIVVKSEKELTQDNLETVAEAVKEQVK</sequence>
<proteinExistence type="predicted"/>
<dbReference type="AlphaFoldDB" id="A0AAQ3JHA7"/>
<accession>A0AAQ3JHA7</accession>
<organism evidence="1 2">
    <name type="scientific">Anaerostipes hadrus</name>
    <dbReference type="NCBI Taxonomy" id="649756"/>
    <lineage>
        <taxon>Bacteria</taxon>
        <taxon>Bacillati</taxon>
        <taxon>Bacillota</taxon>
        <taxon>Clostridia</taxon>
        <taxon>Lachnospirales</taxon>
        <taxon>Lachnospiraceae</taxon>
        <taxon>Anaerostipes</taxon>
    </lineage>
</organism>
<protein>
    <submittedName>
        <fullName evidence="1">Uncharacterized protein</fullName>
    </submittedName>
</protein>
<evidence type="ECO:0000313" key="1">
    <source>
        <dbReference type="EMBL" id="WMD15952.1"/>
    </source>
</evidence>
<dbReference type="GeneID" id="92741980"/>